<keyword evidence="6 10" id="KW-0812">Transmembrane</keyword>
<evidence type="ECO:0000256" key="8">
    <source>
        <dbReference type="ARBA" id="ARBA00023136"/>
    </source>
</evidence>
<evidence type="ECO:0000256" key="5">
    <source>
        <dbReference type="ARBA" id="ARBA00022475"/>
    </source>
</evidence>
<organism evidence="13 14">
    <name type="scientific">Saprospira grandis (strain Lewin)</name>
    <dbReference type="NCBI Taxonomy" id="984262"/>
    <lineage>
        <taxon>Bacteria</taxon>
        <taxon>Pseudomonadati</taxon>
        <taxon>Bacteroidota</taxon>
        <taxon>Saprospiria</taxon>
        <taxon>Saprospirales</taxon>
        <taxon>Saprospiraceae</taxon>
        <taxon>Saprospira</taxon>
    </lineage>
</organism>
<evidence type="ECO:0000313" key="13">
    <source>
        <dbReference type="EMBL" id="AFC23415.1"/>
    </source>
</evidence>
<dbReference type="InterPro" id="IPR003004">
    <property type="entry name" value="GspF/PilC"/>
</dbReference>
<dbReference type="PANTHER" id="PTHR30012:SF0">
    <property type="entry name" value="TYPE II SECRETION SYSTEM PROTEIN F-RELATED"/>
    <property type="match status" value="1"/>
</dbReference>
<dbReference type="Pfam" id="PF00482">
    <property type="entry name" value="T2SSF"/>
    <property type="match status" value="2"/>
</dbReference>
<dbReference type="PANTHER" id="PTHR30012">
    <property type="entry name" value="GENERAL SECRETION PATHWAY PROTEIN"/>
    <property type="match status" value="1"/>
</dbReference>
<dbReference type="PROSITE" id="PS00874">
    <property type="entry name" value="T2SP_F"/>
    <property type="match status" value="1"/>
</dbReference>
<name>H6L0I5_SAPGL</name>
<evidence type="ECO:0000256" key="9">
    <source>
        <dbReference type="ARBA" id="ARBA00030750"/>
    </source>
</evidence>
<comment type="subcellular location">
    <subcellularLocation>
        <location evidence="2 10">Cell membrane</location>
        <topology evidence="2 10">Multi-pass membrane protein</topology>
    </subcellularLocation>
</comment>
<dbReference type="HOGENOM" id="CLU_035032_0_0_10"/>
<dbReference type="STRING" id="984262.SGRA_0676"/>
<feature type="transmembrane region" description="Helical" evidence="11">
    <location>
        <begin position="136"/>
        <end position="162"/>
    </location>
</feature>
<dbReference type="Proteomes" id="UP000007519">
    <property type="component" value="Chromosome"/>
</dbReference>
<evidence type="ECO:0000313" key="14">
    <source>
        <dbReference type="Proteomes" id="UP000007519"/>
    </source>
</evidence>
<evidence type="ECO:0000259" key="12">
    <source>
        <dbReference type="Pfam" id="PF00482"/>
    </source>
</evidence>
<evidence type="ECO:0000256" key="6">
    <source>
        <dbReference type="ARBA" id="ARBA00022692"/>
    </source>
</evidence>
<dbReference type="GO" id="GO:0005886">
    <property type="term" value="C:plasma membrane"/>
    <property type="evidence" value="ECO:0007669"/>
    <property type="project" value="UniProtKB-SubCell"/>
</dbReference>
<dbReference type="AlphaFoldDB" id="H6L0I5"/>
<dbReference type="RefSeq" id="WP_014373658.1">
    <property type="nucleotide sequence ID" value="NC_016940.1"/>
</dbReference>
<comment type="function">
    <text evidence="1">Component of the type II secretion system inner membrane complex required for the energy-dependent secretion of extracellular factors such as proteases and toxins from the periplasm.</text>
</comment>
<evidence type="ECO:0000256" key="3">
    <source>
        <dbReference type="ARBA" id="ARBA00005745"/>
    </source>
</evidence>
<evidence type="ECO:0000256" key="1">
    <source>
        <dbReference type="ARBA" id="ARBA00002684"/>
    </source>
</evidence>
<proteinExistence type="inferred from homology"/>
<dbReference type="InterPro" id="IPR042094">
    <property type="entry name" value="T2SS_GspF_sf"/>
</dbReference>
<dbReference type="Gene3D" id="1.20.81.30">
    <property type="entry name" value="Type II secretion system (T2SS), domain F"/>
    <property type="match status" value="2"/>
</dbReference>
<reference evidence="13 14" key="1">
    <citation type="journal article" date="2012" name="Stand. Genomic Sci.">
        <title>Complete genome sequencing and analysis of Saprospira grandis str. Lewin, a predatory marine bacterium.</title>
        <authorList>
            <person name="Saw J.H."/>
            <person name="Yuryev A."/>
            <person name="Kanbe M."/>
            <person name="Hou S."/>
            <person name="Young A.G."/>
            <person name="Aizawa S."/>
            <person name="Alam M."/>
        </authorList>
    </citation>
    <scope>NUCLEOTIDE SEQUENCE [LARGE SCALE GENOMIC DNA]</scope>
    <source>
        <strain evidence="13 14">Lewin</strain>
    </source>
</reference>
<comment type="similarity">
    <text evidence="3 10">Belongs to the GSP F family.</text>
</comment>
<evidence type="ECO:0000256" key="2">
    <source>
        <dbReference type="ARBA" id="ARBA00004651"/>
    </source>
</evidence>
<evidence type="ECO:0000256" key="4">
    <source>
        <dbReference type="ARBA" id="ARBA00022448"/>
    </source>
</evidence>
<keyword evidence="7 11" id="KW-1133">Transmembrane helix</keyword>
<feature type="domain" description="Type II secretion system protein GspF" evidence="12">
    <location>
        <begin position="243"/>
        <end position="365"/>
    </location>
</feature>
<feature type="domain" description="Type II secretion system protein GspF" evidence="12">
    <location>
        <begin position="41"/>
        <end position="163"/>
    </location>
</feature>
<gene>
    <name evidence="13" type="primary">pilC</name>
    <name evidence="13" type="ordered locus">SGRA_0676</name>
</gene>
<keyword evidence="8 11" id="KW-0472">Membrane</keyword>
<dbReference type="InterPro" id="IPR018076">
    <property type="entry name" value="T2SS_GspF_dom"/>
</dbReference>
<dbReference type="eggNOG" id="COG1459">
    <property type="taxonomic scope" value="Bacteria"/>
</dbReference>
<dbReference type="OrthoDB" id="1523422at2"/>
<dbReference type="EMBL" id="CP002831">
    <property type="protein sequence ID" value="AFC23415.1"/>
    <property type="molecule type" value="Genomic_DNA"/>
</dbReference>
<keyword evidence="4 10" id="KW-0813">Transport</keyword>
<evidence type="ECO:0000256" key="7">
    <source>
        <dbReference type="ARBA" id="ARBA00022989"/>
    </source>
</evidence>
<protein>
    <recommendedName>
        <fullName evidence="9">General secretion pathway protein F</fullName>
    </recommendedName>
</protein>
<accession>H6L0I5</accession>
<keyword evidence="5" id="KW-1003">Cell membrane</keyword>
<evidence type="ECO:0000256" key="10">
    <source>
        <dbReference type="RuleBase" id="RU003923"/>
    </source>
</evidence>
<feature type="transmembrane region" description="Helical" evidence="11">
    <location>
        <begin position="193"/>
        <end position="210"/>
    </location>
</feature>
<dbReference type="GO" id="GO:0009306">
    <property type="term" value="P:protein secretion"/>
    <property type="evidence" value="ECO:0007669"/>
    <property type="project" value="InterPro"/>
</dbReference>
<dbReference type="KEGG" id="sgn:SGRA_0676"/>
<keyword evidence="14" id="KW-1185">Reference proteome</keyword>
<sequence>MGIKLARKEKKKEESSSSFWAFMNKDISFGGAFSAKRKQAFYEELALLLRAGLDLQTALELLKENLKKKKEQEILGRLLEEIISGARFFEAMQRLSVFSTYECYSIQIAEESGQLQAVLKDLAAFFRKSLKYRQQLISALSYPIFVMSFSFLALFFLLRYLVPMFSGIYERFGSELPYLTRLVVQASDYSSRYGGYVLLLLLGLIIFLYSQKKAVWWRKWRANILLFLPIFGPIIKRIYLARFAQSMALLLGARLPLLQAMDLLDQMIDFYPLELVLKSASQKVLQGDTLAEALGKGTIFNNQFLALIRVGEEAGQLGPMFGRLAEQYNEEIEQRTAIIGSLLEPVLIVALGFMVAVILVAMYLPLFQLSTSIGF</sequence>
<evidence type="ECO:0000256" key="11">
    <source>
        <dbReference type="SAM" id="Phobius"/>
    </source>
</evidence>
<feature type="transmembrane region" description="Helical" evidence="11">
    <location>
        <begin position="346"/>
        <end position="366"/>
    </location>
</feature>
<feature type="transmembrane region" description="Helical" evidence="11">
    <location>
        <begin position="222"/>
        <end position="240"/>
    </location>
</feature>
<dbReference type="InterPro" id="IPR001992">
    <property type="entry name" value="T2SS_GspF/T4SS_PilC_CS"/>
</dbReference>
<dbReference type="PRINTS" id="PR00812">
    <property type="entry name" value="BCTERIALGSPF"/>
</dbReference>